<sequence length="1150" mass="124193">MRFTIRKKLAAVAATALAGILVLAVLNRYQTERVYDAASFGSATTVPKLVEINSAQVAMESIRRTLWQHIAQVEPGTLARLEGRIAEDEGRVAKGLDAFERNGVSGDQERRLLEAERASVLAYRTLADRALALSRAGKKAEARDLLAANQTVIDKPAMDFTAHSQYNSDLGKKNAADAEAIKSSAALLSLLITLATLVLTGVVAYVIGLAIVRALSSCAHVADEVAKGDLSVEIPTVTEDETGEVLAALRRMVGNMRALVEDSVLLSEAAAAERFDLRADGSRHAGDYRKIVDGFNGTLDVVVDKLAWYQAIVDAVPFPIHVIDTDMKWVFLNKAFEKLMMDQHYIRDRQDAIGKPCATANANICNTEKCGIMQLKRGKGESFFDWCGMSCKQDTSNLINVKGKHVGYVEVVQDLSATLQVGDYTTKEVDRLATNLAKLASGDLNLDLRTQDAGQHTGVVKQQFERINASMLQLKGAIDALVADTQMLSEAAIAERFDTRADLSRHAGGYRHVVEGINGTLDVVVDKLAWYQAIIDAVPFPIHVIDSDMKWVFLNKAFESLMMGQHYIRDRQDAIGKPCATANANICNTEKCGIMQLKRGKGESFFDWCGMSCKQDTSNLINIKGKHVGYVEVVQDLSATLNVRDYTAKEVDRLAANLAQLAKGDLNMELRTQDANQHTGLVKEQFERINDSMGQLKGAIGSLVTDTTMLSTAAIDGKLEVRADANRHQGDFRKIVQGVDDTLDAVIGPLNMAANLFDRISKGEIPPKVTETYNGDFNTIKNNLNQCIDGLQGLVESNQVLQQLATNDFTVRVRGKYLGIFDEVAQALNETIENQARVLTKVQESAFAVAQSSGEIASGNQELSSRTEEQASSLEETASSLEQFTSVVNQTAENARTASGAAAQARTVADEGSKAVEQLVGSMDAINAASSKINEIISVVDEIAFQTNLLALNAAVEAARAGEQGRGFAVVATEVRNLAKRSADAAKEIKSLIKDSVTKAQDGQKVATRTGQIILDVVSNVQKVSGIMAEIANATHEQTMGIGEINKAVTQMDETTQHNAALVEEAAASAESLDQQAQNLRQMVSQYNLGAQARLGTAAPAPTRAPAGKLHGEFHGGAVPLRKRPAKGEIAAPKAPQVPPKGADDEWESF</sequence>
<feature type="domain" description="Methyl-accepting transducer" evidence="7">
    <location>
        <begin position="845"/>
        <end position="1074"/>
    </location>
</feature>
<proteinExistence type="inferred from homology"/>
<feature type="domain" description="HAMP" evidence="8">
    <location>
        <begin position="209"/>
        <end position="261"/>
    </location>
</feature>
<dbReference type="SUPFAM" id="SSF158472">
    <property type="entry name" value="HAMP domain-like"/>
    <property type="match status" value="1"/>
</dbReference>
<dbReference type="GO" id="GO:0007165">
    <property type="term" value="P:signal transduction"/>
    <property type="evidence" value="ECO:0007669"/>
    <property type="project" value="UniProtKB-KW"/>
</dbReference>
<dbReference type="InterPro" id="IPR000014">
    <property type="entry name" value="PAS"/>
</dbReference>
<keyword evidence="6" id="KW-0472">Membrane</keyword>
<evidence type="ECO:0000256" key="1">
    <source>
        <dbReference type="ARBA" id="ARBA00004370"/>
    </source>
</evidence>
<dbReference type="FunFam" id="1.10.287.950:FF:000001">
    <property type="entry name" value="Methyl-accepting chemotaxis sensory transducer"/>
    <property type="match status" value="1"/>
</dbReference>
<dbReference type="Gene3D" id="6.10.340.10">
    <property type="match status" value="1"/>
</dbReference>
<dbReference type="SMART" id="SM00091">
    <property type="entry name" value="PAS"/>
    <property type="match status" value="2"/>
</dbReference>
<dbReference type="CDD" id="cd11386">
    <property type="entry name" value="MCP_signal"/>
    <property type="match status" value="1"/>
</dbReference>
<dbReference type="Pfam" id="PF18947">
    <property type="entry name" value="HAMP_2"/>
    <property type="match status" value="1"/>
</dbReference>
<dbReference type="SMART" id="SM00283">
    <property type="entry name" value="MA"/>
    <property type="match status" value="1"/>
</dbReference>
<dbReference type="RefSeq" id="WP_316415492.1">
    <property type="nucleotide sequence ID" value="NZ_AP027080.1"/>
</dbReference>
<reference evidence="10" key="1">
    <citation type="journal article" date="2023" name="Int. J. Syst. Evol. Microbiol.">
        <title>Mesoterricola silvestris gen. nov., sp. nov., Mesoterricola sediminis sp. nov., Geothrix oryzae sp. nov., Geothrix edaphica sp. nov., Geothrix rubra sp. nov., and Geothrix limicola sp. nov., six novel members of Acidobacteriota isolated from soils.</title>
        <authorList>
            <person name="Itoh H."/>
            <person name="Sugisawa Y."/>
            <person name="Mise K."/>
            <person name="Xu Z."/>
            <person name="Kuniyasu M."/>
            <person name="Ushijima N."/>
            <person name="Kawano K."/>
            <person name="Kobayashi E."/>
            <person name="Shiratori Y."/>
            <person name="Masuda Y."/>
            <person name="Senoo K."/>
        </authorList>
    </citation>
    <scope>NUCLEOTIDE SEQUENCE [LARGE SCALE GENOMIC DNA]</scope>
    <source>
        <strain evidence="10">W79</strain>
    </source>
</reference>
<dbReference type="InterPro" id="IPR003660">
    <property type="entry name" value="HAMP_dom"/>
</dbReference>
<evidence type="ECO:0000256" key="5">
    <source>
        <dbReference type="SAM" id="MobiDB-lite"/>
    </source>
</evidence>
<evidence type="ECO:0000256" key="6">
    <source>
        <dbReference type="SAM" id="Phobius"/>
    </source>
</evidence>
<dbReference type="Pfam" id="PF12729">
    <property type="entry name" value="4HB_MCP_1"/>
    <property type="match status" value="1"/>
</dbReference>
<dbReference type="EMBL" id="AP027080">
    <property type="protein sequence ID" value="BDU72579.1"/>
    <property type="molecule type" value="Genomic_DNA"/>
</dbReference>
<dbReference type="Pfam" id="PF00015">
    <property type="entry name" value="MCPsignal"/>
    <property type="match status" value="1"/>
</dbReference>
<keyword evidence="2" id="KW-0488">Methylation</keyword>
<dbReference type="Pfam" id="PF00672">
    <property type="entry name" value="HAMP"/>
    <property type="match status" value="1"/>
</dbReference>
<gene>
    <name evidence="9" type="ORF">METEAL_17530</name>
</gene>
<keyword evidence="6" id="KW-1133">Transmembrane helix</keyword>
<keyword evidence="4" id="KW-0807">Transducer</keyword>
<evidence type="ECO:0000259" key="8">
    <source>
        <dbReference type="PROSITE" id="PS50885"/>
    </source>
</evidence>
<dbReference type="Gene3D" id="1.20.120.1530">
    <property type="match status" value="2"/>
</dbReference>
<dbReference type="PROSITE" id="PS50885">
    <property type="entry name" value="HAMP"/>
    <property type="match status" value="1"/>
</dbReference>
<protein>
    <recommendedName>
        <fullName evidence="11">Methyl-accepting chemotaxis protein</fullName>
    </recommendedName>
</protein>
<comment type="similarity">
    <text evidence="3">Belongs to the methyl-accepting chemotaxis (MCP) protein family.</text>
</comment>
<dbReference type="SMART" id="SM00304">
    <property type="entry name" value="HAMP"/>
    <property type="match status" value="3"/>
</dbReference>
<evidence type="ECO:0000259" key="7">
    <source>
        <dbReference type="PROSITE" id="PS50111"/>
    </source>
</evidence>
<dbReference type="SUPFAM" id="SSF55785">
    <property type="entry name" value="PYP-like sensor domain (PAS domain)"/>
    <property type="match status" value="2"/>
</dbReference>
<dbReference type="InterPro" id="IPR035965">
    <property type="entry name" value="PAS-like_dom_sf"/>
</dbReference>
<evidence type="ECO:0000313" key="9">
    <source>
        <dbReference type="EMBL" id="BDU72579.1"/>
    </source>
</evidence>
<feature type="region of interest" description="Disordered" evidence="5">
    <location>
        <begin position="1117"/>
        <end position="1150"/>
    </location>
</feature>
<evidence type="ECO:0000313" key="10">
    <source>
        <dbReference type="Proteomes" id="UP001238179"/>
    </source>
</evidence>
<keyword evidence="6" id="KW-0812">Transmembrane</keyword>
<evidence type="ECO:0008006" key="11">
    <source>
        <dbReference type="Google" id="ProtNLM"/>
    </source>
</evidence>
<accession>A0AA48GJZ3</accession>
<dbReference type="InterPro" id="IPR024478">
    <property type="entry name" value="HlyB_4HB_MCP"/>
</dbReference>
<organism evidence="9 10">
    <name type="scientific">Mesoterricola silvestris</name>
    <dbReference type="NCBI Taxonomy" id="2927979"/>
    <lineage>
        <taxon>Bacteria</taxon>
        <taxon>Pseudomonadati</taxon>
        <taxon>Acidobacteriota</taxon>
        <taxon>Holophagae</taxon>
        <taxon>Holophagales</taxon>
        <taxon>Holophagaceae</taxon>
        <taxon>Mesoterricola</taxon>
    </lineage>
</organism>
<dbReference type="PROSITE" id="PS50111">
    <property type="entry name" value="CHEMOTAXIS_TRANSDUC_2"/>
    <property type="match status" value="1"/>
</dbReference>
<dbReference type="AlphaFoldDB" id="A0AA48GJZ3"/>
<dbReference type="KEGG" id="msil:METEAL_17530"/>
<feature type="transmembrane region" description="Helical" evidence="6">
    <location>
        <begin position="187"/>
        <end position="212"/>
    </location>
</feature>
<evidence type="ECO:0000256" key="2">
    <source>
        <dbReference type="ARBA" id="ARBA00022481"/>
    </source>
</evidence>
<keyword evidence="10" id="KW-1185">Reference proteome</keyword>
<name>A0AA48GJZ3_9BACT</name>
<dbReference type="Gene3D" id="1.10.287.950">
    <property type="entry name" value="Methyl-accepting chemotaxis protein"/>
    <property type="match status" value="1"/>
</dbReference>
<dbReference type="GO" id="GO:0016020">
    <property type="term" value="C:membrane"/>
    <property type="evidence" value="ECO:0007669"/>
    <property type="project" value="UniProtKB-SubCell"/>
</dbReference>
<dbReference type="CDD" id="cd06225">
    <property type="entry name" value="HAMP"/>
    <property type="match status" value="1"/>
</dbReference>
<dbReference type="GO" id="GO:0006935">
    <property type="term" value="P:chemotaxis"/>
    <property type="evidence" value="ECO:0007669"/>
    <property type="project" value="UniProtKB-KW"/>
</dbReference>
<dbReference type="InterPro" id="IPR004089">
    <property type="entry name" value="MCPsignal_dom"/>
</dbReference>
<dbReference type="Proteomes" id="UP001238179">
    <property type="component" value="Chromosome"/>
</dbReference>
<dbReference type="PANTHER" id="PTHR43531:SF14">
    <property type="entry name" value="METHYL-ACCEPTING CHEMOTAXIS PROTEIN I-RELATED"/>
    <property type="match status" value="1"/>
</dbReference>
<dbReference type="InterPro" id="IPR051310">
    <property type="entry name" value="MCP_chemotaxis"/>
</dbReference>
<dbReference type="SUPFAM" id="SSF58104">
    <property type="entry name" value="Methyl-accepting chemotaxis protein (MCP) signaling domain"/>
    <property type="match status" value="1"/>
</dbReference>
<evidence type="ECO:0000256" key="4">
    <source>
        <dbReference type="PROSITE-ProRule" id="PRU00284"/>
    </source>
</evidence>
<evidence type="ECO:0000256" key="3">
    <source>
        <dbReference type="ARBA" id="ARBA00029447"/>
    </source>
</evidence>
<comment type="subcellular location">
    <subcellularLocation>
        <location evidence="1">Membrane</location>
    </subcellularLocation>
</comment>
<dbReference type="PANTHER" id="PTHR43531">
    <property type="entry name" value="PROTEIN ICFG"/>
    <property type="match status" value="1"/>
</dbReference>
<dbReference type="Gene3D" id="3.30.450.20">
    <property type="entry name" value="PAS domain"/>
    <property type="match status" value="1"/>
</dbReference>